<protein>
    <submittedName>
        <fullName evidence="1">McrC family protein</fullName>
    </submittedName>
</protein>
<comment type="caution">
    <text evidence="1">The sequence shown here is derived from an EMBL/GenBank/DDBJ whole genome shotgun (WGS) entry which is preliminary data.</text>
</comment>
<sequence length="429" mass="49270">MNILSVREYDTLPVVETLDQSDARALTHRELDALDAVGSRLGIRIAEQISRRQVRFQQYVGLVMVDGRIIELLPKIESDKGEQVPSMVRHNLLRMLLTAFDTNVHVPDTTNSQETRGGWLDVFIRVYCEALSVQVRKGIVKRYRLEQDNLFAVRGQVLLGEQIARNLVHQERIVCEFDELDTDHELNQSLKLALSKMTLCCFRASTQRKVRELLANFESVSRRAAADRWWDAIELDRLSARYQGVLRMTQFFLNGFSPDIIGGGAASMALVFDMSVLFERYIGRVARMELSRIGLQVHLQQAKHYLTRWCDSGQQTFLLRPDIVVTRAHRTVCIADTKWKRLTLDERRMGISQSDLYQMLAYADRYSCDRIVLLYPFERFGDPAVPASRLLAFEERKTRVLIGQVMLSDLETVPGQLRTLLSSIVEEMG</sequence>
<evidence type="ECO:0000313" key="2">
    <source>
        <dbReference type="Proteomes" id="UP001430614"/>
    </source>
</evidence>
<dbReference type="PANTHER" id="PTHR38733">
    <property type="entry name" value="PROTEIN MCRC"/>
    <property type="match status" value="1"/>
</dbReference>
<keyword evidence="2" id="KW-1185">Reference proteome</keyword>
<accession>A0ABS8KB67</accession>
<dbReference type="Proteomes" id="UP001430614">
    <property type="component" value="Unassembled WGS sequence"/>
</dbReference>
<proteinExistence type="predicted"/>
<reference evidence="1 2" key="1">
    <citation type="submission" date="2021-11" db="EMBL/GenBank/DDBJ databases">
        <authorList>
            <person name="Oh E.-T."/>
            <person name="Kim S.-B."/>
        </authorList>
    </citation>
    <scope>NUCLEOTIDE SEQUENCE [LARGE SCALE GENOMIC DNA]</scope>
    <source>
        <strain evidence="1 2">MMS20-SJTN17</strain>
    </source>
</reference>
<gene>
    <name evidence="1" type="ORF">LJ655_08955</name>
</gene>
<dbReference type="Pfam" id="PF10117">
    <property type="entry name" value="McrBC"/>
    <property type="match status" value="1"/>
</dbReference>
<dbReference type="EMBL" id="JAJITC010000004">
    <property type="protein sequence ID" value="MCC8402020.1"/>
    <property type="molecule type" value="Genomic_DNA"/>
</dbReference>
<name>A0ABS8KB67_9BURK</name>
<dbReference type="PANTHER" id="PTHR38733:SF1">
    <property type="entry name" value="TYPE IV METHYL-DIRECTED RESTRICTION ENZYME ECOKMCRBC"/>
    <property type="match status" value="1"/>
</dbReference>
<organism evidence="1 2">
    <name type="scientific">Paraburkholderia translucens</name>
    <dbReference type="NCBI Taxonomy" id="2886945"/>
    <lineage>
        <taxon>Bacteria</taxon>
        <taxon>Pseudomonadati</taxon>
        <taxon>Pseudomonadota</taxon>
        <taxon>Betaproteobacteria</taxon>
        <taxon>Burkholderiales</taxon>
        <taxon>Burkholderiaceae</taxon>
        <taxon>Paraburkholderia</taxon>
    </lineage>
</organism>
<dbReference type="InterPro" id="IPR019292">
    <property type="entry name" value="McrC"/>
</dbReference>
<evidence type="ECO:0000313" key="1">
    <source>
        <dbReference type="EMBL" id="MCC8402020.1"/>
    </source>
</evidence>
<dbReference type="RefSeq" id="WP_230560896.1">
    <property type="nucleotide sequence ID" value="NZ_JAJITC010000004.1"/>
</dbReference>